<evidence type="ECO:0000256" key="1">
    <source>
        <dbReference type="SAM" id="SignalP"/>
    </source>
</evidence>
<accession>A0A2P6NLH0</accession>
<protein>
    <submittedName>
        <fullName evidence="2">Uncharacterized protein</fullName>
    </submittedName>
</protein>
<sequence>MANTRTQCNLIILCLYLTCVASQVYTYNILTLPSTGFISPVFEDAGYFEVITSPAAKHHPGYPFSLFVNVDGQVLPPWNGYGYGNSIQVLIRNDANISYTFSSPLVLTVYLYGDSDVFITNIFLIETVTATIRPGNNSSPLPTYYTYSSDTAFAAHAPPNGAASADFAYAYLAYPNEVVPFDPQPYDYVTQVPTITRVASKYVYQSYGQEWTFYPSVCSTVDAIYLQGSSTDGPYTYHHRVAAFSCSGHEAGTYTLIPTSTAADATVSSSNNYTFNCRSFGDPASNWALVKYDGSSIYGPGAQADFMLQGDTYPTSYRSDDPSAFHDAIWCGQNKTVSRAVTVGPFETVAVNRTSPILGQNRLTGFTQIDLSSGLAILPNYGSNLPWQFLSINCNSPNQSIRTYLEGVNARFAVCQPVQPGQTINVGPSSVAFTFSQPDAGYCVVGRGYPASTQFFSNTSYTFIDGNSGQPFTVTCGEDVVYAVQASNATYNVTFTLMQAVAASYGQTYDVNGLVLLQYPPSTTFSSLTTYNSTGSVSALPLVPYLTERQPPASFEERSVYIEIPAIISGVFPKSPAARYIFAVRGAGTFTNTLTTEYGQNVGYTTYTRETSTKTQLPTVPPTAIGTHGTAATQGGSSTGGAVATAVETGRNVSEAEKMSGKLALLAVAVALLSMI</sequence>
<organism evidence="2 3">
    <name type="scientific">Planoprotostelium fungivorum</name>
    <dbReference type="NCBI Taxonomy" id="1890364"/>
    <lineage>
        <taxon>Eukaryota</taxon>
        <taxon>Amoebozoa</taxon>
        <taxon>Evosea</taxon>
        <taxon>Variosea</taxon>
        <taxon>Cavosteliida</taxon>
        <taxon>Cavosteliaceae</taxon>
        <taxon>Planoprotostelium</taxon>
    </lineage>
</organism>
<name>A0A2P6NLH0_9EUKA</name>
<evidence type="ECO:0000313" key="2">
    <source>
        <dbReference type="EMBL" id="PRP84796.1"/>
    </source>
</evidence>
<feature type="chain" id="PRO_5015148172" evidence="1">
    <location>
        <begin position="23"/>
        <end position="676"/>
    </location>
</feature>
<dbReference type="InterPro" id="IPR027302">
    <property type="entry name" value="Gln_synth_N_conserv_site"/>
</dbReference>
<comment type="caution">
    <text evidence="2">The sequence shown here is derived from an EMBL/GenBank/DDBJ whole genome shotgun (WGS) entry which is preliminary data.</text>
</comment>
<dbReference type="AlphaFoldDB" id="A0A2P6NLH0"/>
<dbReference type="PROSITE" id="PS00180">
    <property type="entry name" value="GLNA_1"/>
    <property type="match status" value="1"/>
</dbReference>
<dbReference type="Proteomes" id="UP000241769">
    <property type="component" value="Unassembled WGS sequence"/>
</dbReference>
<keyword evidence="1" id="KW-0732">Signal</keyword>
<keyword evidence="3" id="KW-1185">Reference proteome</keyword>
<dbReference type="EMBL" id="MDYQ01000056">
    <property type="protein sequence ID" value="PRP84796.1"/>
    <property type="molecule type" value="Genomic_DNA"/>
</dbReference>
<gene>
    <name evidence="2" type="ORF">PROFUN_07450</name>
</gene>
<dbReference type="InParanoid" id="A0A2P6NLH0"/>
<evidence type="ECO:0000313" key="3">
    <source>
        <dbReference type="Proteomes" id="UP000241769"/>
    </source>
</evidence>
<reference evidence="2 3" key="1">
    <citation type="journal article" date="2018" name="Genome Biol. Evol.">
        <title>Multiple Roots of Fruiting Body Formation in Amoebozoa.</title>
        <authorList>
            <person name="Hillmann F."/>
            <person name="Forbes G."/>
            <person name="Novohradska S."/>
            <person name="Ferling I."/>
            <person name="Riege K."/>
            <person name="Groth M."/>
            <person name="Westermann M."/>
            <person name="Marz M."/>
            <person name="Spaller T."/>
            <person name="Winckler T."/>
            <person name="Schaap P."/>
            <person name="Glockner G."/>
        </authorList>
    </citation>
    <scope>NUCLEOTIDE SEQUENCE [LARGE SCALE GENOMIC DNA]</scope>
    <source>
        <strain evidence="2 3">Jena</strain>
    </source>
</reference>
<proteinExistence type="predicted"/>
<feature type="signal peptide" evidence="1">
    <location>
        <begin position="1"/>
        <end position="22"/>
    </location>
</feature>